<dbReference type="InterPro" id="IPR009574">
    <property type="entry name" value="DUF1189"/>
</dbReference>
<keyword evidence="1" id="KW-0812">Transmembrane</keyword>
<dbReference type="PATRIC" id="fig|1408103.3.peg.5380"/>
<dbReference type="EMBL" id="LAYY01000101">
    <property type="protein sequence ID" value="KKK33179.1"/>
    <property type="molecule type" value="Genomic_DNA"/>
</dbReference>
<dbReference type="Proteomes" id="UP000034166">
    <property type="component" value="Unassembled WGS sequence"/>
</dbReference>
<gene>
    <name evidence="2" type="ORF">WQ57_24935</name>
</gene>
<sequence>MNVFKQLFKSLYSPKDIASYRNQGIGKTILYVFLLSLISVLPSVFYMNGALKEAVQMASESLNELPEFTIENGQLHSEAKEPLTIQEGSFSIIFDPTGAMDSSTVSEMGDGIALLKNEIVLSAGGGINTAAYSMLGNEPISKQDLSELLASSHSALPIIISLLAGTVFLVNSALKFIEVSVLALFGLLLKNILARPLQYRHVWRMAAYSVTLPTLFFTVMDLLKTPVPYGFVLNWTIALIVLLLAIQEIPQKDKPSLA</sequence>
<organism evidence="2 3">
    <name type="scientific">Mesobacillus campisalis</name>
    <dbReference type="NCBI Taxonomy" id="1408103"/>
    <lineage>
        <taxon>Bacteria</taxon>
        <taxon>Bacillati</taxon>
        <taxon>Bacillota</taxon>
        <taxon>Bacilli</taxon>
        <taxon>Bacillales</taxon>
        <taxon>Bacillaceae</taxon>
        <taxon>Mesobacillus</taxon>
    </lineage>
</organism>
<feature type="transmembrane region" description="Helical" evidence="1">
    <location>
        <begin position="148"/>
        <end position="170"/>
    </location>
</feature>
<keyword evidence="1" id="KW-1133">Transmembrane helix</keyword>
<feature type="transmembrane region" description="Helical" evidence="1">
    <location>
        <begin position="229"/>
        <end position="246"/>
    </location>
</feature>
<evidence type="ECO:0000256" key="1">
    <source>
        <dbReference type="SAM" id="Phobius"/>
    </source>
</evidence>
<dbReference type="RefSeq" id="WP_046526326.1">
    <property type="nucleotide sequence ID" value="NZ_LAYY01000101.1"/>
</dbReference>
<dbReference type="AlphaFoldDB" id="A0A0M2SEL7"/>
<protein>
    <submittedName>
        <fullName evidence="2">Membrane protein</fullName>
    </submittedName>
</protein>
<dbReference type="Pfam" id="PF06691">
    <property type="entry name" value="DUF1189"/>
    <property type="match status" value="1"/>
</dbReference>
<comment type="caution">
    <text evidence="2">The sequence shown here is derived from an EMBL/GenBank/DDBJ whole genome shotgun (WGS) entry which is preliminary data.</text>
</comment>
<dbReference type="OrthoDB" id="1903376at2"/>
<feature type="transmembrane region" description="Helical" evidence="1">
    <location>
        <begin position="29"/>
        <end position="47"/>
    </location>
</feature>
<feature type="transmembrane region" description="Helical" evidence="1">
    <location>
        <begin position="205"/>
        <end position="223"/>
    </location>
</feature>
<accession>A0A0M2SEL7</accession>
<evidence type="ECO:0000313" key="3">
    <source>
        <dbReference type="Proteomes" id="UP000034166"/>
    </source>
</evidence>
<reference evidence="2 3" key="1">
    <citation type="submission" date="2015-04" db="EMBL/GenBank/DDBJ databases">
        <title>Taxonomic description and genome sequence of Bacillus campisalis sp. nov., a novel member of the genus Bacillus isolated from solar saltern.</title>
        <authorList>
            <person name="Mathan Kumar R."/>
            <person name="Kaur G."/>
            <person name="Kumar A."/>
            <person name="Singh N.K."/>
            <person name="Kaur N."/>
            <person name="Kumar N."/>
            <person name="Mayilraj S."/>
        </authorList>
    </citation>
    <scope>NUCLEOTIDE SEQUENCE [LARGE SCALE GENOMIC DNA]</scope>
    <source>
        <strain evidence="2 3">SA2-6</strain>
    </source>
</reference>
<evidence type="ECO:0000313" key="2">
    <source>
        <dbReference type="EMBL" id="KKK33179.1"/>
    </source>
</evidence>
<name>A0A0M2SEL7_9BACI</name>
<proteinExistence type="predicted"/>
<keyword evidence="3" id="KW-1185">Reference proteome</keyword>
<keyword evidence="1" id="KW-0472">Membrane</keyword>